<keyword evidence="3" id="KW-1185">Reference proteome</keyword>
<feature type="compositionally biased region" description="Pro residues" evidence="1">
    <location>
        <begin position="60"/>
        <end position="71"/>
    </location>
</feature>
<accession>A0A8H5CMB8</accession>
<sequence length="166" mass="18322">MSLESRLSPTADNTSRAEAGRRAIRTRQAFDAARKRTSAELSALQESHEDLQTPTSKTPTLPPPPALPSPPLNKRLLSLLASCTLNRPPLNPSLAREIHASNRGWMNYARKQKYGFTVSPMNTTRLSLGDGLKRGVGYLHKLQSTNSHMNTEHLSRSYESRTGLCG</sequence>
<proteinExistence type="predicted"/>
<dbReference type="Proteomes" id="UP000559027">
    <property type="component" value="Unassembled WGS sequence"/>
</dbReference>
<dbReference type="AlphaFoldDB" id="A0A8H5CMB8"/>
<feature type="region of interest" description="Disordered" evidence="1">
    <location>
        <begin position="1"/>
        <end position="71"/>
    </location>
</feature>
<evidence type="ECO:0000313" key="2">
    <source>
        <dbReference type="EMBL" id="KAF5344447.1"/>
    </source>
</evidence>
<evidence type="ECO:0000256" key="1">
    <source>
        <dbReference type="SAM" id="MobiDB-lite"/>
    </source>
</evidence>
<reference evidence="2 3" key="1">
    <citation type="journal article" date="2020" name="ISME J.">
        <title>Uncovering the hidden diversity of litter-decomposition mechanisms in mushroom-forming fungi.</title>
        <authorList>
            <person name="Floudas D."/>
            <person name="Bentzer J."/>
            <person name="Ahren D."/>
            <person name="Johansson T."/>
            <person name="Persson P."/>
            <person name="Tunlid A."/>
        </authorList>
    </citation>
    <scope>NUCLEOTIDE SEQUENCE [LARGE SCALE GENOMIC DNA]</scope>
    <source>
        <strain evidence="2 3">CBS 146.42</strain>
    </source>
</reference>
<organism evidence="2 3">
    <name type="scientific">Leucocoprinus leucothites</name>
    <dbReference type="NCBI Taxonomy" id="201217"/>
    <lineage>
        <taxon>Eukaryota</taxon>
        <taxon>Fungi</taxon>
        <taxon>Dikarya</taxon>
        <taxon>Basidiomycota</taxon>
        <taxon>Agaricomycotina</taxon>
        <taxon>Agaricomycetes</taxon>
        <taxon>Agaricomycetidae</taxon>
        <taxon>Agaricales</taxon>
        <taxon>Agaricineae</taxon>
        <taxon>Agaricaceae</taxon>
        <taxon>Leucocoprinus</taxon>
    </lineage>
</organism>
<gene>
    <name evidence="2" type="ORF">D9756_011283</name>
</gene>
<comment type="caution">
    <text evidence="2">The sequence shown here is derived from an EMBL/GenBank/DDBJ whole genome shotgun (WGS) entry which is preliminary data.</text>
</comment>
<protein>
    <submittedName>
        <fullName evidence="2">Uncharacterized protein</fullName>
    </submittedName>
</protein>
<dbReference type="EMBL" id="JAACJO010000064">
    <property type="protein sequence ID" value="KAF5344447.1"/>
    <property type="molecule type" value="Genomic_DNA"/>
</dbReference>
<feature type="compositionally biased region" description="Polar residues" evidence="1">
    <location>
        <begin position="1"/>
        <end position="16"/>
    </location>
</feature>
<evidence type="ECO:0000313" key="3">
    <source>
        <dbReference type="Proteomes" id="UP000559027"/>
    </source>
</evidence>
<name>A0A8H5CMB8_9AGAR</name>